<comment type="caution">
    <text evidence="1">The sequence shown here is derived from an EMBL/GenBank/DDBJ whole genome shotgun (WGS) entry which is preliminary data.</text>
</comment>
<evidence type="ECO:0000313" key="2">
    <source>
        <dbReference type="Proteomes" id="UP001224775"/>
    </source>
</evidence>
<name>A0AAD8Y266_9STRA</name>
<organism evidence="1 2">
    <name type="scientific">Skeletonema marinoi</name>
    <dbReference type="NCBI Taxonomy" id="267567"/>
    <lineage>
        <taxon>Eukaryota</taxon>
        <taxon>Sar</taxon>
        <taxon>Stramenopiles</taxon>
        <taxon>Ochrophyta</taxon>
        <taxon>Bacillariophyta</taxon>
        <taxon>Coscinodiscophyceae</taxon>
        <taxon>Thalassiosirophycidae</taxon>
        <taxon>Thalassiosirales</taxon>
        <taxon>Skeletonemataceae</taxon>
        <taxon>Skeletonema</taxon>
        <taxon>Skeletonema marinoi-dohrnii complex</taxon>
    </lineage>
</organism>
<reference evidence="1" key="1">
    <citation type="submission" date="2023-06" db="EMBL/GenBank/DDBJ databases">
        <title>Survivors Of The Sea: Transcriptome response of Skeletonema marinoi to long-term dormancy.</title>
        <authorList>
            <person name="Pinder M.I.M."/>
            <person name="Kourtchenko O."/>
            <person name="Robertson E.K."/>
            <person name="Larsson T."/>
            <person name="Maumus F."/>
            <person name="Osuna-Cruz C.M."/>
            <person name="Vancaester E."/>
            <person name="Stenow R."/>
            <person name="Vandepoele K."/>
            <person name="Ploug H."/>
            <person name="Bruchert V."/>
            <person name="Godhe A."/>
            <person name="Topel M."/>
        </authorList>
    </citation>
    <scope>NUCLEOTIDE SEQUENCE</scope>
    <source>
        <strain evidence="1">R05AC</strain>
    </source>
</reference>
<sequence length="558" mass="63999">MKSQSSQYRTQICSLPPKLAFSPSSTSSANKCINNDADFDVEQQMLLWRNELREEELWNDAQKNTLTLLREIISLHSHNEKDRESSSLIADELMQQFGRRIVHPTSTMNVNNTENIKNEQHYDAWLTIYDFEKIAQILQDHYGEDGPTEFVQNSSIAQHIREKQVVVPPNNMSWHEVIIIPSNDAAYTILQIYDKETSKQHIRQYLNYRAIRTMEQIKYFTLPFQKRQLLQLKEYHCKQQQLLTELERCYNDAFEKLDDYCINILGVESDTLPLFPERLTAAEVDGGYDAVAKGMDDYSDQVARHVRTIMMDELEKISIRFLAFVGDNGKAISTAIEYYLQFTDFLSSVEWRDGQEPANHAKHEVMMSTLKQFVISSSDSLTTEFIHSPSARVMLVSDLQQLNSFLISRKFELSSRVGTGRDVMEAIDLAWTQHCITTASSSSSKPGCNLNDITVKDISQYSAAVQNVLAQIVGDGMHAKRLRLLADALGCEKTEETFRFNLLCRRAASLAYQMSLYQSQREASALTMKRCKSDVEMKDEEIRLDTCRLEVLTTSATK</sequence>
<dbReference type="Proteomes" id="UP001224775">
    <property type="component" value="Unassembled WGS sequence"/>
</dbReference>
<gene>
    <name evidence="1" type="ORF">QTG54_010915</name>
</gene>
<accession>A0AAD8Y266</accession>
<protein>
    <submittedName>
        <fullName evidence="1">Uncharacterized protein</fullName>
    </submittedName>
</protein>
<proteinExistence type="predicted"/>
<keyword evidence="2" id="KW-1185">Reference proteome</keyword>
<dbReference type="AlphaFoldDB" id="A0AAD8Y266"/>
<evidence type="ECO:0000313" key="1">
    <source>
        <dbReference type="EMBL" id="KAK1738246.1"/>
    </source>
</evidence>
<dbReference type="EMBL" id="JATAAI010000021">
    <property type="protein sequence ID" value="KAK1738246.1"/>
    <property type="molecule type" value="Genomic_DNA"/>
</dbReference>